<dbReference type="Proteomes" id="UP000036771">
    <property type="component" value="Unassembled WGS sequence"/>
</dbReference>
<comment type="caution">
    <text evidence="2">The sequence shown here is derived from an EMBL/GenBank/DDBJ whole genome shotgun (WGS) entry which is preliminary data.</text>
</comment>
<gene>
    <name evidence="2" type="ORF">Cva_00200</name>
</gene>
<keyword evidence="1" id="KW-0812">Transmembrane</keyword>
<dbReference type="AlphaFoldDB" id="A0A0K8MCF9"/>
<proteinExistence type="predicted"/>
<sequence length="165" mass="18516">MEGLKLEKSMTSYATNFGDTSVKNGKYARLTFHIDIKREGWRSYFNYFIGFFVAFFLCAMIFFVDPGNINARANLSLGSIFTAVGNKYVLDQKLPFTSLFTLYDAIQAATFCVIVLSILSFILIHDLLKDMGLKKARTINGLLAVIIVTLYLVYVGVWTFAAVVS</sequence>
<dbReference type="OrthoDB" id="1492908at2"/>
<feature type="transmembrane region" description="Helical" evidence="1">
    <location>
        <begin position="44"/>
        <end position="64"/>
    </location>
</feature>
<evidence type="ECO:0000256" key="1">
    <source>
        <dbReference type="SAM" id="Phobius"/>
    </source>
</evidence>
<dbReference type="EMBL" id="BBVC01000008">
    <property type="protein sequence ID" value="GAO97564.1"/>
    <property type="molecule type" value="Genomic_DNA"/>
</dbReference>
<name>A0A0K8MCF9_9PROT</name>
<feature type="transmembrane region" description="Helical" evidence="1">
    <location>
        <begin position="105"/>
        <end position="128"/>
    </location>
</feature>
<evidence type="ECO:0000313" key="2">
    <source>
        <dbReference type="EMBL" id="GAO97564.1"/>
    </source>
</evidence>
<dbReference type="Gene3D" id="1.20.58.390">
    <property type="entry name" value="Neurotransmitter-gated ion-channel transmembrane domain"/>
    <property type="match status" value="1"/>
</dbReference>
<keyword evidence="1" id="KW-1133">Transmembrane helix</keyword>
<organism evidence="2 3">
    <name type="scientific">Caedimonas varicaedens</name>
    <dbReference type="NCBI Taxonomy" id="1629334"/>
    <lineage>
        <taxon>Bacteria</taxon>
        <taxon>Pseudomonadati</taxon>
        <taxon>Pseudomonadota</taxon>
        <taxon>Alphaproteobacteria</taxon>
        <taxon>Holosporales</taxon>
        <taxon>Caedimonadaceae</taxon>
        <taxon>Caedimonas</taxon>
    </lineage>
</organism>
<accession>A0A0K8MCF9</accession>
<dbReference type="InterPro" id="IPR038050">
    <property type="entry name" value="Neuro_actylchol_rec"/>
</dbReference>
<keyword evidence="1" id="KW-0472">Membrane</keyword>
<feature type="transmembrane region" description="Helical" evidence="1">
    <location>
        <begin position="140"/>
        <end position="164"/>
    </location>
</feature>
<reference evidence="2 3" key="1">
    <citation type="submission" date="2015-03" db="EMBL/GenBank/DDBJ databases">
        <title>Caedibacter varicaedens, whole genome shotgun sequence.</title>
        <authorList>
            <person name="Suzuki H."/>
            <person name="Dapper A.L."/>
            <person name="Gibson A.K."/>
            <person name="Jackson C."/>
            <person name="Lee H."/>
            <person name="Pejaver V.R."/>
            <person name="Doak T."/>
            <person name="Lynch M."/>
        </authorList>
    </citation>
    <scope>NUCLEOTIDE SEQUENCE [LARGE SCALE GENOMIC DNA]</scope>
</reference>
<protein>
    <submittedName>
        <fullName evidence="2">Uncharacterized protein</fullName>
    </submittedName>
</protein>
<keyword evidence="3" id="KW-1185">Reference proteome</keyword>
<evidence type="ECO:0000313" key="3">
    <source>
        <dbReference type="Proteomes" id="UP000036771"/>
    </source>
</evidence>